<dbReference type="GO" id="GO:0007165">
    <property type="term" value="P:signal transduction"/>
    <property type="evidence" value="ECO:0007669"/>
    <property type="project" value="TreeGrafter"/>
</dbReference>
<evidence type="ECO:0000259" key="9">
    <source>
        <dbReference type="Pfam" id="PF14684"/>
    </source>
</evidence>
<proteinExistence type="inferred from homology"/>
<dbReference type="InterPro" id="IPR029045">
    <property type="entry name" value="ClpP/crotonase-like_dom_sf"/>
</dbReference>
<organism evidence="10 11">
    <name type="scientific">Aetokthonos hydrillicola Thurmond2011</name>
    <dbReference type="NCBI Taxonomy" id="2712845"/>
    <lineage>
        <taxon>Bacteria</taxon>
        <taxon>Bacillati</taxon>
        <taxon>Cyanobacteriota</taxon>
        <taxon>Cyanophyceae</taxon>
        <taxon>Nostocales</taxon>
        <taxon>Hapalosiphonaceae</taxon>
        <taxon>Aetokthonos</taxon>
    </lineage>
</organism>
<comment type="catalytic activity">
    <reaction evidence="6">
        <text>The enzyme shows specific recognition of a C-terminal tripeptide, Xaa-Yaa-Zaa, in which Xaa is preferably Ala or Leu, Yaa is preferably Ala or Tyr, and Zaa is preferably Ala, but then cleaves at a variable distance from the C-terminus. A typical cleavage is -Ala-Ala-|-Arg-Ala-Ala-Lys-Glu-Asn-Tyr-Ala-Leu-Ala-Ala.</text>
        <dbReference type="EC" id="3.4.21.102"/>
    </reaction>
</comment>
<evidence type="ECO:0000256" key="8">
    <source>
        <dbReference type="ARBA" id="ARBA00066637"/>
    </source>
</evidence>
<evidence type="ECO:0000256" key="2">
    <source>
        <dbReference type="ARBA" id="ARBA00022670"/>
    </source>
</evidence>
<evidence type="ECO:0000256" key="7">
    <source>
        <dbReference type="ARBA" id="ARBA00060385"/>
    </source>
</evidence>
<dbReference type="EMBL" id="JAALHA020000028">
    <property type="protein sequence ID" value="MDR9899917.1"/>
    <property type="molecule type" value="Genomic_DNA"/>
</dbReference>
<dbReference type="PANTHER" id="PTHR32060">
    <property type="entry name" value="TAIL-SPECIFIC PROTEASE"/>
    <property type="match status" value="1"/>
</dbReference>
<keyword evidence="11" id="KW-1185">Reference proteome</keyword>
<dbReference type="GO" id="GO:0004252">
    <property type="term" value="F:serine-type endopeptidase activity"/>
    <property type="evidence" value="ECO:0007669"/>
    <property type="project" value="UniProtKB-EC"/>
</dbReference>
<dbReference type="InterPro" id="IPR028204">
    <property type="entry name" value="Tricorn_C1"/>
</dbReference>
<accession>A0AAP5IFI7</accession>
<dbReference type="EC" id="3.4.21.102" evidence="8"/>
<dbReference type="FunFam" id="3.30.750.44:FF:000002">
    <property type="entry name" value="carboxyl-terminal-processing peptidase 2, chloroplastic"/>
    <property type="match status" value="1"/>
</dbReference>
<keyword evidence="4" id="KW-0720">Serine protease</keyword>
<dbReference type="SUPFAM" id="SSF52096">
    <property type="entry name" value="ClpP/crotonase"/>
    <property type="match status" value="1"/>
</dbReference>
<comment type="similarity">
    <text evidence="1">Belongs to the peptidase S41A family.</text>
</comment>
<dbReference type="Gene3D" id="3.30.750.44">
    <property type="match status" value="1"/>
</dbReference>
<dbReference type="PANTHER" id="PTHR32060:SF30">
    <property type="entry name" value="CARBOXY-TERMINAL PROCESSING PROTEASE CTPA"/>
    <property type="match status" value="1"/>
</dbReference>
<dbReference type="Proteomes" id="UP000667802">
    <property type="component" value="Unassembled WGS sequence"/>
</dbReference>
<gene>
    <name evidence="10" type="ORF">G7B40_035985</name>
</gene>
<keyword evidence="3" id="KW-0378">Hydrolase</keyword>
<dbReference type="GO" id="GO:0030288">
    <property type="term" value="C:outer membrane-bounded periplasmic space"/>
    <property type="evidence" value="ECO:0007669"/>
    <property type="project" value="TreeGrafter"/>
</dbReference>
<dbReference type="RefSeq" id="WP_208344572.1">
    <property type="nucleotide sequence ID" value="NZ_CAWQFN010000515.1"/>
</dbReference>
<dbReference type="AlphaFoldDB" id="A0AAP5IFI7"/>
<name>A0AAP5IFI7_9CYAN</name>
<evidence type="ECO:0000313" key="11">
    <source>
        <dbReference type="Proteomes" id="UP000667802"/>
    </source>
</evidence>
<comment type="caution">
    <text evidence="10">The sequence shown here is derived from an EMBL/GenBank/DDBJ whole genome shotgun (WGS) entry which is preliminary data.</text>
</comment>
<reference evidence="11" key="1">
    <citation type="journal article" date="2021" name="Science">
        <title>Hunting the eagle killer: A cyanobacterial neurotoxin causes vacuolar myelinopathy.</title>
        <authorList>
            <person name="Breinlinger S."/>
            <person name="Phillips T.J."/>
            <person name="Haram B.N."/>
            <person name="Mares J."/>
            <person name="Martinez Yerena J.A."/>
            <person name="Hrouzek P."/>
            <person name="Sobotka R."/>
            <person name="Henderson W.M."/>
            <person name="Schmieder P."/>
            <person name="Williams S.M."/>
            <person name="Lauderdale J.D."/>
            <person name="Wilde H.D."/>
            <person name="Gerrin W."/>
            <person name="Kust A."/>
            <person name="Washington J.W."/>
            <person name="Wagner C."/>
            <person name="Geier B."/>
            <person name="Liebeke M."/>
            <person name="Enke H."/>
            <person name="Niedermeyer T.H.J."/>
            <person name="Wilde S.B."/>
        </authorList>
    </citation>
    <scope>NUCLEOTIDE SEQUENCE [LARGE SCALE GENOMIC DNA]</scope>
    <source>
        <strain evidence="11">Thurmond2011</strain>
    </source>
</reference>
<protein>
    <recommendedName>
        <fullName evidence="8">C-terminal processing peptidase</fullName>
        <ecNumber evidence="8">3.4.21.102</ecNumber>
    </recommendedName>
</protein>
<evidence type="ECO:0000256" key="1">
    <source>
        <dbReference type="ARBA" id="ARBA00009179"/>
    </source>
</evidence>
<keyword evidence="5" id="KW-0793">Thylakoid</keyword>
<feature type="domain" description="Tricorn protease C1" evidence="9">
    <location>
        <begin position="38"/>
        <end position="71"/>
    </location>
</feature>
<comment type="subcellular location">
    <subcellularLocation>
        <location evidence="7">Thylakoid</location>
    </subcellularLocation>
</comment>
<dbReference type="GO" id="GO:0006508">
    <property type="term" value="P:proteolysis"/>
    <property type="evidence" value="ECO:0007669"/>
    <property type="project" value="UniProtKB-KW"/>
</dbReference>
<evidence type="ECO:0000256" key="4">
    <source>
        <dbReference type="ARBA" id="ARBA00022825"/>
    </source>
</evidence>
<dbReference type="GO" id="GO:0009579">
    <property type="term" value="C:thylakoid"/>
    <property type="evidence" value="ECO:0007669"/>
    <property type="project" value="UniProtKB-SubCell"/>
</dbReference>
<sequence>MFKQKLLVKIELCVVMVLLAGVNVYTPKTLAQNQSSPKQLVDEVWQILEQNYVDPSFNHQNWKAIRQQYLRRSYNSKAQAYAAIQEMVAKLGDRYTEFFDPQQFQILDQDTAGNVSGVGLEVAENKTTKALTVVAPIEGTPAFKASGYPTGRCHYQNRWSPNWENERLRCIQPNSRSCWN</sequence>
<dbReference type="Pfam" id="PF14684">
    <property type="entry name" value="Tricorn_C1"/>
    <property type="match status" value="1"/>
</dbReference>
<evidence type="ECO:0000256" key="5">
    <source>
        <dbReference type="ARBA" id="ARBA00023078"/>
    </source>
</evidence>
<evidence type="ECO:0000313" key="10">
    <source>
        <dbReference type="EMBL" id="MDR9899917.1"/>
    </source>
</evidence>
<evidence type="ECO:0000256" key="3">
    <source>
        <dbReference type="ARBA" id="ARBA00022801"/>
    </source>
</evidence>
<keyword evidence="2" id="KW-0645">Protease</keyword>
<evidence type="ECO:0000256" key="6">
    <source>
        <dbReference type="ARBA" id="ARBA00051784"/>
    </source>
</evidence>